<dbReference type="Proteomes" id="UP001291623">
    <property type="component" value="Unassembled WGS sequence"/>
</dbReference>
<dbReference type="GO" id="GO:0030091">
    <property type="term" value="P:protein repair"/>
    <property type="evidence" value="ECO:0007669"/>
    <property type="project" value="InterPro"/>
</dbReference>
<evidence type="ECO:0000313" key="8">
    <source>
        <dbReference type="Proteomes" id="UP001291623"/>
    </source>
</evidence>
<dbReference type="SUPFAM" id="SSF51316">
    <property type="entry name" value="Mss4-like"/>
    <property type="match status" value="1"/>
</dbReference>
<evidence type="ECO:0000256" key="1">
    <source>
        <dbReference type="ARBA" id="ARBA00001947"/>
    </source>
</evidence>
<dbReference type="GO" id="GO:0033743">
    <property type="term" value="F:peptide-methionine (R)-S-oxide reductase activity"/>
    <property type="evidence" value="ECO:0007669"/>
    <property type="project" value="InterPro"/>
</dbReference>
<organism evidence="7 8">
    <name type="scientific">Anisodus tanguticus</name>
    <dbReference type="NCBI Taxonomy" id="243964"/>
    <lineage>
        <taxon>Eukaryota</taxon>
        <taxon>Viridiplantae</taxon>
        <taxon>Streptophyta</taxon>
        <taxon>Embryophyta</taxon>
        <taxon>Tracheophyta</taxon>
        <taxon>Spermatophyta</taxon>
        <taxon>Magnoliopsida</taxon>
        <taxon>eudicotyledons</taxon>
        <taxon>Gunneridae</taxon>
        <taxon>Pentapetalae</taxon>
        <taxon>asterids</taxon>
        <taxon>lamiids</taxon>
        <taxon>Solanales</taxon>
        <taxon>Solanaceae</taxon>
        <taxon>Solanoideae</taxon>
        <taxon>Hyoscyameae</taxon>
        <taxon>Anisodus</taxon>
    </lineage>
</organism>
<keyword evidence="4" id="KW-0560">Oxidoreductase</keyword>
<sequence>MVCPIHNSGIRIVAMAAVRSEVRGVMACHSLPEQFRILRQKGTEDQGSGECNKFFGVGTYLCAGCGTPLYRSATKFNSPCGWPSFY</sequence>
<name>A0AAE1QUZ6_9SOLA</name>
<dbReference type="InterPro" id="IPR011057">
    <property type="entry name" value="Mss4-like_sf"/>
</dbReference>
<evidence type="ECO:0000256" key="4">
    <source>
        <dbReference type="ARBA" id="ARBA00023002"/>
    </source>
</evidence>
<evidence type="ECO:0000256" key="5">
    <source>
        <dbReference type="ARBA" id="ARBA00023284"/>
    </source>
</evidence>
<keyword evidence="5" id="KW-0676">Redox-active center</keyword>
<feature type="domain" description="MsrB" evidence="6">
    <location>
        <begin position="23"/>
        <end position="86"/>
    </location>
</feature>
<dbReference type="InterPro" id="IPR002579">
    <property type="entry name" value="Met_Sox_Rdtase_MsrB_dom"/>
</dbReference>
<proteinExistence type="inferred from homology"/>
<dbReference type="GO" id="GO:0006979">
    <property type="term" value="P:response to oxidative stress"/>
    <property type="evidence" value="ECO:0007669"/>
    <property type="project" value="InterPro"/>
</dbReference>
<keyword evidence="3" id="KW-0813">Transport</keyword>
<evidence type="ECO:0000259" key="6">
    <source>
        <dbReference type="PROSITE" id="PS51790"/>
    </source>
</evidence>
<accession>A0AAE1QUZ6</accession>
<dbReference type="PROSITE" id="PS51790">
    <property type="entry name" value="MSRB"/>
    <property type="match status" value="1"/>
</dbReference>
<keyword evidence="8" id="KW-1185">Reference proteome</keyword>
<comment type="cofactor">
    <cofactor evidence="1">
        <name>Zn(2+)</name>
        <dbReference type="ChEBI" id="CHEBI:29105"/>
    </cofactor>
</comment>
<dbReference type="InterPro" id="IPR028427">
    <property type="entry name" value="Met_Sox_Rdtase_MsrB"/>
</dbReference>
<protein>
    <recommendedName>
        <fullName evidence="6">MsrB domain-containing protein</fullName>
    </recommendedName>
</protein>
<evidence type="ECO:0000256" key="3">
    <source>
        <dbReference type="ARBA" id="ARBA00022982"/>
    </source>
</evidence>
<evidence type="ECO:0000313" key="7">
    <source>
        <dbReference type="EMBL" id="KAK4340093.1"/>
    </source>
</evidence>
<dbReference type="EMBL" id="JAVYJV010000023">
    <property type="protein sequence ID" value="KAK4340093.1"/>
    <property type="molecule type" value="Genomic_DNA"/>
</dbReference>
<evidence type="ECO:0000256" key="2">
    <source>
        <dbReference type="ARBA" id="ARBA00007174"/>
    </source>
</evidence>
<dbReference type="PANTHER" id="PTHR46081:SF10">
    <property type="entry name" value="PEPTIDE-METHIONINE (R)-S-OXIDE REDUCTASE"/>
    <property type="match status" value="1"/>
</dbReference>
<reference evidence="7" key="1">
    <citation type="submission" date="2023-12" db="EMBL/GenBank/DDBJ databases">
        <title>Genome assembly of Anisodus tanguticus.</title>
        <authorList>
            <person name="Wang Y.-J."/>
        </authorList>
    </citation>
    <scope>NUCLEOTIDE SEQUENCE</scope>
    <source>
        <strain evidence="7">KB-2021</strain>
        <tissue evidence="7">Leaf</tissue>
    </source>
</reference>
<gene>
    <name evidence="7" type="ORF">RND71_041555</name>
</gene>
<comment type="caution">
    <text evidence="7">The sequence shown here is derived from an EMBL/GenBank/DDBJ whole genome shotgun (WGS) entry which is preliminary data.</text>
</comment>
<dbReference type="Pfam" id="PF01641">
    <property type="entry name" value="SelR"/>
    <property type="match status" value="1"/>
</dbReference>
<dbReference type="Gene3D" id="2.170.150.20">
    <property type="entry name" value="Peptide methionine sulfoxide reductase"/>
    <property type="match status" value="1"/>
</dbReference>
<keyword evidence="3" id="KW-0249">Electron transport</keyword>
<dbReference type="AlphaFoldDB" id="A0AAE1QUZ6"/>
<dbReference type="PANTHER" id="PTHR46081">
    <property type="entry name" value="PEPTIDE METHIONINE SULFOXIDE REDUCTASE 2"/>
    <property type="match status" value="1"/>
</dbReference>
<comment type="similarity">
    <text evidence="2">Belongs to the MsrB Met sulfoxide reductase family.</text>
</comment>